<proteinExistence type="predicted"/>
<dbReference type="GeneID" id="17278071"/>
<dbReference type="PaxDb" id="2903-EOD32798"/>
<keyword evidence="2" id="KW-1185">Reference proteome</keyword>
<dbReference type="EnsemblProtists" id="EOD32798">
    <property type="protein sequence ID" value="EOD32798"/>
    <property type="gene ID" value="EMIHUDRAFT_455963"/>
</dbReference>
<sequence>MSRCRCTARRKKIGEGAGSTPLVVALDGSALMLDPAAAAARLTSLDEHARLGRADIGVLGAATAAAFTGSVMGGWRDGDAGMLERREAIDLAESELDSALGEIAEAEQRSEPVALGPWLKRYFALARRSECGFSPFMVLLLLQCVESQSVEAASVYIASRALGRLNLARQAEERALGVPAAIELDRAGPVGDHLRHVAAHTVF</sequence>
<reference evidence="1" key="2">
    <citation type="submission" date="2024-10" db="UniProtKB">
        <authorList>
            <consortium name="EnsemblProtists"/>
        </authorList>
    </citation>
    <scope>IDENTIFICATION</scope>
</reference>
<dbReference type="HOGENOM" id="CLU_1352039_0_0_1"/>
<dbReference type="Proteomes" id="UP000013827">
    <property type="component" value="Unassembled WGS sequence"/>
</dbReference>
<reference evidence="2" key="1">
    <citation type="journal article" date="2013" name="Nature">
        <title>Pan genome of the phytoplankton Emiliania underpins its global distribution.</title>
        <authorList>
            <person name="Read B.A."/>
            <person name="Kegel J."/>
            <person name="Klute M.J."/>
            <person name="Kuo A."/>
            <person name="Lefebvre S.C."/>
            <person name="Maumus F."/>
            <person name="Mayer C."/>
            <person name="Miller J."/>
            <person name="Monier A."/>
            <person name="Salamov A."/>
            <person name="Young J."/>
            <person name="Aguilar M."/>
            <person name="Claverie J.M."/>
            <person name="Frickenhaus S."/>
            <person name="Gonzalez K."/>
            <person name="Herman E.K."/>
            <person name="Lin Y.C."/>
            <person name="Napier J."/>
            <person name="Ogata H."/>
            <person name="Sarno A.F."/>
            <person name="Shmutz J."/>
            <person name="Schroeder D."/>
            <person name="de Vargas C."/>
            <person name="Verret F."/>
            <person name="von Dassow P."/>
            <person name="Valentin K."/>
            <person name="Van de Peer Y."/>
            <person name="Wheeler G."/>
            <person name="Dacks J.B."/>
            <person name="Delwiche C.F."/>
            <person name="Dyhrman S.T."/>
            <person name="Glockner G."/>
            <person name="John U."/>
            <person name="Richards T."/>
            <person name="Worden A.Z."/>
            <person name="Zhang X."/>
            <person name="Grigoriev I.V."/>
            <person name="Allen A.E."/>
            <person name="Bidle K."/>
            <person name="Borodovsky M."/>
            <person name="Bowler C."/>
            <person name="Brownlee C."/>
            <person name="Cock J.M."/>
            <person name="Elias M."/>
            <person name="Gladyshev V.N."/>
            <person name="Groth M."/>
            <person name="Guda C."/>
            <person name="Hadaegh A."/>
            <person name="Iglesias-Rodriguez M.D."/>
            <person name="Jenkins J."/>
            <person name="Jones B.M."/>
            <person name="Lawson T."/>
            <person name="Leese F."/>
            <person name="Lindquist E."/>
            <person name="Lobanov A."/>
            <person name="Lomsadze A."/>
            <person name="Malik S.B."/>
            <person name="Marsh M.E."/>
            <person name="Mackinder L."/>
            <person name="Mock T."/>
            <person name="Mueller-Roeber B."/>
            <person name="Pagarete A."/>
            <person name="Parker M."/>
            <person name="Probert I."/>
            <person name="Quesneville H."/>
            <person name="Raines C."/>
            <person name="Rensing S.A."/>
            <person name="Riano-Pachon D.M."/>
            <person name="Richier S."/>
            <person name="Rokitta S."/>
            <person name="Shiraiwa Y."/>
            <person name="Soanes D.M."/>
            <person name="van der Giezen M."/>
            <person name="Wahlund T.M."/>
            <person name="Williams B."/>
            <person name="Wilson W."/>
            <person name="Wolfe G."/>
            <person name="Wurch L.L."/>
        </authorList>
    </citation>
    <scope>NUCLEOTIDE SEQUENCE</scope>
</reference>
<organism evidence="1 2">
    <name type="scientific">Emiliania huxleyi (strain CCMP1516)</name>
    <dbReference type="NCBI Taxonomy" id="280463"/>
    <lineage>
        <taxon>Eukaryota</taxon>
        <taxon>Haptista</taxon>
        <taxon>Haptophyta</taxon>
        <taxon>Prymnesiophyceae</taxon>
        <taxon>Isochrysidales</taxon>
        <taxon>Noelaerhabdaceae</taxon>
        <taxon>Emiliania</taxon>
    </lineage>
</organism>
<dbReference type="KEGG" id="ehx:EMIHUDRAFT_455963"/>
<accession>A0A0D3KAL3</accession>
<dbReference type="RefSeq" id="XP_005785227.1">
    <property type="nucleotide sequence ID" value="XM_005785170.1"/>
</dbReference>
<name>A0A0D3KAL3_EMIH1</name>
<protein>
    <submittedName>
        <fullName evidence="1">Uncharacterized protein</fullName>
    </submittedName>
</protein>
<evidence type="ECO:0000313" key="1">
    <source>
        <dbReference type="EnsemblProtists" id="EOD32798"/>
    </source>
</evidence>
<dbReference type="AlphaFoldDB" id="A0A0D3KAL3"/>
<evidence type="ECO:0000313" key="2">
    <source>
        <dbReference type="Proteomes" id="UP000013827"/>
    </source>
</evidence>